<sequence length="306" mass="32079">MSPPFGARIPMTDASSSSPRWRESLAVLFRQIGQIHFQRSALSGLAIVLALASVNLWAAIGAVFASAVALATAKFARLPRAPRYDGLYGYNAALTGAGLLSFFAPGLEVFGYLGVVSAVTALVSSRWVAWGRLPALTIQFVLAMWLALALGDALGARLSPPGCENGWTSIFCNVGQVTFISGLWPGLVVLLAFAWHDKHEALWLAIGAAFAWLASNVLDAFAPGLRAGEQLVGLAVNAALVGQGLTVFGRGVAVRVAGIVLSVPVCLALGAFAIPYFTLPFNLVTWALLIASAERKSAPQPARHAA</sequence>
<protein>
    <recommendedName>
        <fullName evidence="10">Urea transporter</fullName>
    </recommendedName>
</protein>
<comment type="subcellular location">
    <subcellularLocation>
        <location evidence="1">Cell membrane</location>
        <topology evidence="1">Multi-pass membrane protein</topology>
    </subcellularLocation>
</comment>
<feature type="transmembrane region" description="Helical" evidence="7">
    <location>
        <begin position="174"/>
        <end position="195"/>
    </location>
</feature>
<evidence type="ECO:0000256" key="1">
    <source>
        <dbReference type="ARBA" id="ARBA00004651"/>
    </source>
</evidence>
<evidence type="ECO:0000313" key="9">
    <source>
        <dbReference type="Proteomes" id="UP000290682"/>
    </source>
</evidence>
<evidence type="ECO:0000256" key="5">
    <source>
        <dbReference type="ARBA" id="ARBA00022989"/>
    </source>
</evidence>
<dbReference type="Proteomes" id="UP000290682">
    <property type="component" value="Unassembled WGS sequence"/>
</dbReference>
<organism evidence="8 9">
    <name type="scientific">Crenobacter cavernae</name>
    <dbReference type="NCBI Taxonomy" id="2290923"/>
    <lineage>
        <taxon>Bacteria</taxon>
        <taxon>Pseudomonadati</taxon>
        <taxon>Pseudomonadota</taxon>
        <taxon>Betaproteobacteria</taxon>
        <taxon>Neisseriales</taxon>
        <taxon>Neisseriaceae</taxon>
        <taxon>Crenobacter</taxon>
    </lineage>
</organism>
<evidence type="ECO:0000313" key="8">
    <source>
        <dbReference type="EMBL" id="RXZ45380.1"/>
    </source>
</evidence>
<evidence type="ECO:0000256" key="7">
    <source>
        <dbReference type="SAM" id="Phobius"/>
    </source>
</evidence>
<comment type="similarity">
    <text evidence="2">Belongs to the urea transporter family.</text>
</comment>
<evidence type="ECO:0000256" key="3">
    <source>
        <dbReference type="ARBA" id="ARBA00022475"/>
    </source>
</evidence>
<keyword evidence="9" id="KW-1185">Reference proteome</keyword>
<name>A0ABY0FG63_9NEIS</name>
<feature type="transmembrane region" description="Helical" evidence="7">
    <location>
        <begin position="45"/>
        <end position="75"/>
    </location>
</feature>
<evidence type="ECO:0000256" key="6">
    <source>
        <dbReference type="ARBA" id="ARBA00023136"/>
    </source>
</evidence>
<proteinExistence type="inferred from homology"/>
<feature type="transmembrane region" description="Helical" evidence="7">
    <location>
        <begin position="231"/>
        <end position="249"/>
    </location>
</feature>
<feature type="transmembrane region" description="Helical" evidence="7">
    <location>
        <begin position="202"/>
        <end position="225"/>
    </location>
</feature>
<feature type="transmembrane region" description="Helical" evidence="7">
    <location>
        <begin position="136"/>
        <end position="154"/>
    </location>
</feature>
<comment type="caution">
    <text evidence="8">The sequence shown here is derived from an EMBL/GenBank/DDBJ whole genome shotgun (WGS) entry which is preliminary data.</text>
</comment>
<dbReference type="Gene3D" id="1.10.3430.10">
    <property type="entry name" value="Ammonium transporter AmtB like domains"/>
    <property type="match status" value="1"/>
</dbReference>
<dbReference type="PANTHER" id="PTHR10464:SF4">
    <property type="entry name" value="UREA TRANSPORTER"/>
    <property type="match status" value="1"/>
</dbReference>
<keyword evidence="3" id="KW-1003">Cell membrane</keyword>
<reference evidence="8 9" key="1">
    <citation type="submission" date="2018-10" db="EMBL/GenBank/DDBJ databases">
        <title>Draft genome of Fastidiocella sp. strain 375T, a bacterium isolated from a karstic cave dripping water.</title>
        <authorList>
            <person name="Coelho C."/>
            <person name="Verissimo A."/>
            <person name="Tiago I."/>
        </authorList>
    </citation>
    <scope>NUCLEOTIDE SEQUENCE [LARGE SCALE GENOMIC DNA]</scope>
    <source>
        <strain evidence="8 9">CAVE-375</strain>
    </source>
</reference>
<dbReference type="Pfam" id="PF03253">
    <property type="entry name" value="UT"/>
    <property type="match status" value="1"/>
</dbReference>
<keyword evidence="5 7" id="KW-1133">Transmembrane helix</keyword>
<gene>
    <name evidence="8" type="ORF">EBB06_00745</name>
</gene>
<keyword evidence="4 7" id="KW-0812">Transmembrane</keyword>
<evidence type="ECO:0008006" key="10">
    <source>
        <dbReference type="Google" id="ProtNLM"/>
    </source>
</evidence>
<feature type="transmembrane region" description="Helical" evidence="7">
    <location>
        <begin position="256"/>
        <end position="279"/>
    </location>
</feature>
<evidence type="ECO:0000256" key="2">
    <source>
        <dbReference type="ARBA" id="ARBA00005914"/>
    </source>
</evidence>
<keyword evidence="6 7" id="KW-0472">Membrane</keyword>
<feature type="transmembrane region" description="Helical" evidence="7">
    <location>
        <begin position="87"/>
        <end position="104"/>
    </location>
</feature>
<evidence type="ECO:0000256" key="4">
    <source>
        <dbReference type="ARBA" id="ARBA00022692"/>
    </source>
</evidence>
<dbReference type="InterPro" id="IPR004937">
    <property type="entry name" value="Urea_transporter"/>
</dbReference>
<dbReference type="EMBL" id="REGR01000001">
    <property type="protein sequence ID" value="RXZ45380.1"/>
    <property type="molecule type" value="Genomic_DNA"/>
</dbReference>
<dbReference type="PANTHER" id="PTHR10464">
    <property type="entry name" value="UREA TRANSPORTER"/>
    <property type="match status" value="1"/>
</dbReference>
<dbReference type="InterPro" id="IPR029020">
    <property type="entry name" value="Ammonium/urea_transptr"/>
</dbReference>
<accession>A0ABY0FG63</accession>